<name>A0A1M6JLA2_9FLAO</name>
<protein>
    <recommendedName>
        <fullName evidence="4">Beta-lactamase-inhibitor-like, PepSY-like</fullName>
    </recommendedName>
</protein>
<reference evidence="2 3" key="1">
    <citation type="submission" date="2016-11" db="EMBL/GenBank/DDBJ databases">
        <authorList>
            <person name="Jaros S."/>
            <person name="Januszkiewicz K."/>
            <person name="Wedrychowicz H."/>
        </authorList>
    </citation>
    <scope>NUCLEOTIDE SEQUENCE [LARGE SCALE GENOMIC DNA]</scope>
    <source>
        <strain evidence="2 3">CGMCC 1.8863</strain>
    </source>
</reference>
<accession>A0A1M6JLA2</accession>
<gene>
    <name evidence="2" type="ORF">SAMN04487911_12243</name>
</gene>
<proteinExistence type="predicted"/>
<dbReference type="SUPFAM" id="SSF160574">
    <property type="entry name" value="BT0923-like"/>
    <property type="match status" value="1"/>
</dbReference>
<evidence type="ECO:0008006" key="4">
    <source>
        <dbReference type="Google" id="ProtNLM"/>
    </source>
</evidence>
<dbReference type="RefSeq" id="WP_072765166.1">
    <property type="nucleotide sequence ID" value="NZ_FQYX01000022.1"/>
</dbReference>
<dbReference type="AlphaFoldDB" id="A0A1M6JLA2"/>
<feature type="signal peptide" evidence="1">
    <location>
        <begin position="1"/>
        <end position="19"/>
    </location>
</feature>
<sequence length="100" mass="10771">MKKLFVVAVVSLGTLTGFAQEAEAAEAVGATEMVAQDEYSEIEISALPEAVTNALAKDHPEATISKAYVNKKEQFKLEVAHQDGTSATLFADKKGNWIEE</sequence>
<feature type="chain" id="PRO_5009918729" description="Beta-lactamase-inhibitor-like, PepSY-like" evidence="1">
    <location>
        <begin position="20"/>
        <end position="100"/>
    </location>
</feature>
<dbReference type="STRING" id="558155.SAMN04487911_12243"/>
<keyword evidence="3" id="KW-1185">Reference proteome</keyword>
<organism evidence="2 3">
    <name type="scientific">Arenibacter nanhaiticus</name>
    <dbReference type="NCBI Taxonomy" id="558155"/>
    <lineage>
        <taxon>Bacteria</taxon>
        <taxon>Pseudomonadati</taxon>
        <taxon>Bacteroidota</taxon>
        <taxon>Flavobacteriia</taxon>
        <taxon>Flavobacteriales</taxon>
        <taxon>Flavobacteriaceae</taxon>
        <taxon>Arenibacter</taxon>
    </lineage>
</organism>
<evidence type="ECO:0000313" key="2">
    <source>
        <dbReference type="EMBL" id="SHJ47465.1"/>
    </source>
</evidence>
<keyword evidence="1" id="KW-0732">Signal</keyword>
<dbReference type="Proteomes" id="UP000184231">
    <property type="component" value="Unassembled WGS sequence"/>
</dbReference>
<evidence type="ECO:0000256" key="1">
    <source>
        <dbReference type="SAM" id="SignalP"/>
    </source>
</evidence>
<dbReference type="OrthoDB" id="1099258at2"/>
<dbReference type="EMBL" id="FQYX01000022">
    <property type="protein sequence ID" value="SHJ47465.1"/>
    <property type="molecule type" value="Genomic_DNA"/>
</dbReference>
<evidence type="ECO:0000313" key="3">
    <source>
        <dbReference type="Proteomes" id="UP000184231"/>
    </source>
</evidence>